<dbReference type="Gene3D" id="3.20.20.300">
    <property type="entry name" value="Glycoside hydrolase, family 3, N-terminal domain"/>
    <property type="match status" value="1"/>
</dbReference>
<evidence type="ECO:0000313" key="9">
    <source>
        <dbReference type="EMBL" id="KAA8829162.1"/>
    </source>
</evidence>
<organism evidence="9 10">
    <name type="scientific">Bifidobacterium myosotis</name>
    <dbReference type="NCBI Taxonomy" id="1630166"/>
    <lineage>
        <taxon>Bacteria</taxon>
        <taxon>Bacillati</taxon>
        <taxon>Actinomycetota</taxon>
        <taxon>Actinomycetes</taxon>
        <taxon>Bifidobacteriales</taxon>
        <taxon>Bifidobacteriaceae</taxon>
        <taxon>Bifidobacterium</taxon>
    </lineage>
</organism>
<keyword evidence="5" id="KW-0326">Glycosidase</keyword>
<name>A0A5M9ZQM5_9BIFI</name>
<dbReference type="GO" id="GO:0004563">
    <property type="term" value="F:beta-N-acetylhexosaminidase activity"/>
    <property type="evidence" value="ECO:0007669"/>
    <property type="project" value="UniProtKB-EC"/>
</dbReference>
<keyword evidence="7" id="KW-0812">Transmembrane</keyword>
<comment type="similarity">
    <text evidence="2">Belongs to the glycosyl hydrolase 3 family.</text>
</comment>
<dbReference type="Pfam" id="PF00933">
    <property type="entry name" value="Glyco_hydro_3"/>
    <property type="match status" value="1"/>
</dbReference>
<dbReference type="PANTHER" id="PTHR30480">
    <property type="entry name" value="BETA-HEXOSAMINIDASE-RELATED"/>
    <property type="match status" value="1"/>
</dbReference>
<dbReference type="InterPro" id="IPR017853">
    <property type="entry name" value="GH"/>
</dbReference>
<evidence type="ECO:0000256" key="7">
    <source>
        <dbReference type="SAM" id="Phobius"/>
    </source>
</evidence>
<dbReference type="SUPFAM" id="SSF51445">
    <property type="entry name" value="(Trans)glycosidases"/>
    <property type="match status" value="1"/>
</dbReference>
<dbReference type="PANTHER" id="PTHR30480:SF13">
    <property type="entry name" value="BETA-HEXOSAMINIDASE"/>
    <property type="match status" value="1"/>
</dbReference>
<comment type="catalytic activity">
    <reaction evidence="1">
        <text>Hydrolysis of terminal non-reducing N-acetyl-D-hexosamine residues in N-acetyl-beta-D-hexosaminides.</text>
        <dbReference type="EC" id="3.2.1.52"/>
    </reaction>
</comment>
<evidence type="ECO:0000256" key="6">
    <source>
        <dbReference type="SAM" id="MobiDB-lite"/>
    </source>
</evidence>
<evidence type="ECO:0000256" key="5">
    <source>
        <dbReference type="ARBA" id="ARBA00023295"/>
    </source>
</evidence>
<keyword evidence="7" id="KW-0472">Membrane</keyword>
<evidence type="ECO:0000256" key="3">
    <source>
        <dbReference type="ARBA" id="ARBA00012663"/>
    </source>
</evidence>
<feature type="transmembrane region" description="Helical" evidence="7">
    <location>
        <begin position="21"/>
        <end position="44"/>
    </location>
</feature>
<reference evidence="9 10" key="1">
    <citation type="journal article" date="2019" name="Syst. Appl. Microbiol.">
        <title>Characterization of Bifidobacterium species in feaces of the Egyptian fruit bat: Description of B. vespertilionis sp. nov. and B. rousetti sp. nov.</title>
        <authorList>
            <person name="Modesto M."/>
            <person name="Satti M."/>
            <person name="Watanabe K."/>
            <person name="Puglisi E."/>
            <person name="Morelli L."/>
            <person name="Huang C.-H."/>
            <person name="Liou J.-S."/>
            <person name="Miyashita M."/>
            <person name="Tamura T."/>
            <person name="Saito S."/>
            <person name="Mori K."/>
            <person name="Huang L."/>
            <person name="Sciavilla P."/>
            <person name="Sandri C."/>
            <person name="Spiezio C."/>
            <person name="Vitali F."/>
            <person name="Cavalieri D."/>
            <person name="Perpetuini G."/>
            <person name="Tofalo R."/>
            <person name="Bonetti A."/>
            <person name="Arita M."/>
            <person name="Mattarelli P."/>
        </authorList>
    </citation>
    <scope>NUCLEOTIDE SEQUENCE [LARGE SCALE GENOMIC DNA]</scope>
    <source>
        <strain evidence="9 10">RST17</strain>
    </source>
</reference>
<dbReference type="Proteomes" id="UP000410049">
    <property type="component" value="Unassembled WGS sequence"/>
</dbReference>
<keyword evidence="7" id="KW-1133">Transmembrane helix</keyword>
<evidence type="ECO:0000256" key="2">
    <source>
        <dbReference type="ARBA" id="ARBA00005336"/>
    </source>
</evidence>
<dbReference type="AlphaFoldDB" id="A0A5M9ZQM5"/>
<dbReference type="InterPro" id="IPR001764">
    <property type="entry name" value="Glyco_hydro_3_N"/>
</dbReference>
<feature type="region of interest" description="Disordered" evidence="6">
    <location>
        <begin position="65"/>
        <end position="88"/>
    </location>
</feature>
<feature type="domain" description="Glycoside hydrolase family 3 N-terminal" evidence="8">
    <location>
        <begin position="103"/>
        <end position="425"/>
    </location>
</feature>
<dbReference type="RefSeq" id="WP_150378904.1">
    <property type="nucleotide sequence ID" value="NZ_RZUH01000002.1"/>
</dbReference>
<accession>A0A5M9ZQM5</accession>
<evidence type="ECO:0000259" key="8">
    <source>
        <dbReference type="Pfam" id="PF00933"/>
    </source>
</evidence>
<gene>
    <name evidence="9" type="ORF">EMO91_04090</name>
</gene>
<keyword evidence="4 9" id="KW-0378">Hydrolase</keyword>
<proteinExistence type="inferred from homology"/>
<evidence type="ECO:0000313" key="10">
    <source>
        <dbReference type="Proteomes" id="UP000410049"/>
    </source>
</evidence>
<evidence type="ECO:0000256" key="1">
    <source>
        <dbReference type="ARBA" id="ARBA00001231"/>
    </source>
</evidence>
<dbReference type="EMBL" id="RZUH01000002">
    <property type="protein sequence ID" value="KAA8829162.1"/>
    <property type="molecule type" value="Genomic_DNA"/>
</dbReference>
<dbReference type="GO" id="GO:0009254">
    <property type="term" value="P:peptidoglycan turnover"/>
    <property type="evidence" value="ECO:0007669"/>
    <property type="project" value="TreeGrafter"/>
</dbReference>
<dbReference type="InterPro" id="IPR036962">
    <property type="entry name" value="Glyco_hydro_3_N_sf"/>
</dbReference>
<dbReference type="EC" id="3.2.1.52" evidence="3"/>
<evidence type="ECO:0000256" key="4">
    <source>
        <dbReference type="ARBA" id="ARBA00022801"/>
    </source>
</evidence>
<sequence length="435" mass="44762">MRRVRPRHLHVSRSARKASRVGMVVAAVICVLALALAGTVAYGWRTGAFDFLRDANAASGLGTGAKNAADGGGNQSLNRISSPKPDDSAAAQARRLVSAMSMTERVGQLVMVPLFAGTDPSALASTIQNEHAGSVLIIGNWTGGTASVKAAADQLQGYAPSGNRLIIATDQEGGQVQHLTGTGFDAMPSAVEQGAMGTDQLRASAKTWGSQLTAAGVNVDLAPVLGTVTVDRASNAPIGALNRDFGLDAAGNAAHGVAFVEGMRDAGVETSVKHYPGLGAVTGNTDFTAEGILDTTTTLDGDEIGAFDTAIRQSSPAMVMMSLATYQAIDPANPAVFSSAIVEKHLRGDLGYDGVVTSDSLSAEALSGYDATQLGVRMIEAGGDLACIGQVDYVEPILRGLNMQASADEAFAKKVTESAVRVMTLKIRMGLAQAK</sequence>
<protein>
    <recommendedName>
        <fullName evidence="3">beta-N-acetylhexosaminidase</fullName>
        <ecNumber evidence="3">3.2.1.52</ecNumber>
    </recommendedName>
</protein>
<dbReference type="InterPro" id="IPR050226">
    <property type="entry name" value="NagZ_Beta-hexosaminidase"/>
</dbReference>
<comment type="caution">
    <text evidence="9">The sequence shown here is derived from an EMBL/GenBank/DDBJ whole genome shotgun (WGS) entry which is preliminary data.</text>
</comment>
<dbReference type="GO" id="GO:0005975">
    <property type="term" value="P:carbohydrate metabolic process"/>
    <property type="evidence" value="ECO:0007669"/>
    <property type="project" value="InterPro"/>
</dbReference>